<dbReference type="Proteomes" id="UP001458880">
    <property type="component" value="Unassembled WGS sequence"/>
</dbReference>
<dbReference type="EMBL" id="JASPKY010000162">
    <property type="protein sequence ID" value="KAK9729241.1"/>
    <property type="molecule type" value="Genomic_DNA"/>
</dbReference>
<sequence>MTQDEIRAFKIKVLVLKINVLVLVLIDDIKSKRSVRAPDSAFSIVSCPTPLDSISRSVRAPDSAFSIVSCPTPLDSISSNSSATPSTFYQISHEFTHNYDTETPSPHSQEVNTIENLANNNDISEPTVNIHSYMHDFNTN</sequence>
<dbReference type="AlphaFoldDB" id="A0AAW1L6R5"/>
<comment type="caution">
    <text evidence="1">The sequence shown here is derived from an EMBL/GenBank/DDBJ whole genome shotgun (WGS) entry which is preliminary data.</text>
</comment>
<keyword evidence="2" id="KW-1185">Reference proteome</keyword>
<evidence type="ECO:0000313" key="2">
    <source>
        <dbReference type="Proteomes" id="UP001458880"/>
    </source>
</evidence>
<gene>
    <name evidence="1" type="ORF">QE152_g16018</name>
</gene>
<evidence type="ECO:0000313" key="1">
    <source>
        <dbReference type="EMBL" id="KAK9729241.1"/>
    </source>
</evidence>
<accession>A0AAW1L6R5</accession>
<organism evidence="1 2">
    <name type="scientific">Popillia japonica</name>
    <name type="common">Japanese beetle</name>
    <dbReference type="NCBI Taxonomy" id="7064"/>
    <lineage>
        <taxon>Eukaryota</taxon>
        <taxon>Metazoa</taxon>
        <taxon>Ecdysozoa</taxon>
        <taxon>Arthropoda</taxon>
        <taxon>Hexapoda</taxon>
        <taxon>Insecta</taxon>
        <taxon>Pterygota</taxon>
        <taxon>Neoptera</taxon>
        <taxon>Endopterygota</taxon>
        <taxon>Coleoptera</taxon>
        <taxon>Polyphaga</taxon>
        <taxon>Scarabaeiformia</taxon>
        <taxon>Scarabaeidae</taxon>
        <taxon>Rutelinae</taxon>
        <taxon>Popillia</taxon>
    </lineage>
</organism>
<proteinExistence type="predicted"/>
<name>A0AAW1L6R5_POPJA</name>
<reference evidence="1 2" key="1">
    <citation type="journal article" date="2024" name="BMC Genomics">
        <title>De novo assembly and annotation of Popillia japonica's genome with initial clues to its potential as an invasive pest.</title>
        <authorList>
            <person name="Cucini C."/>
            <person name="Boschi S."/>
            <person name="Funari R."/>
            <person name="Cardaioli E."/>
            <person name="Iannotti N."/>
            <person name="Marturano G."/>
            <person name="Paoli F."/>
            <person name="Bruttini M."/>
            <person name="Carapelli A."/>
            <person name="Frati F."/>
            <person name="Nardi F."/>
        </authorList>
    </citation>
    <scope>NUCLEOTIDE SEQUENCE [LARGE SCALE GENOMIC DNA]</scope>
    <source>
        <strain evidence="1">DMR45628</strain>
    </source>
</reference>
<protein>
    <submittedName>
        <fullName evidence="1">Uncharacterized protein</fullName>
    </submittedName>
</protein>